<gene>
    <name evidence="1" type="ORF">AABD74_16170</name>
</gene>
<dbReference type="EMBL" id="CP150845">
    <property type="protein sequence ID" value="WYZ18697.1"/>
    <property type="molecule type" value="Genomic_DNA"/>
</dbReference>
<reference evidence="1 2" key="1">
    <citation type="submission" date="2024-03" db="EMBL/GenBank/DDBJ databases">
        <title>Flavobacterium soyae.</title>
        <authorList>
            <person name="Zheng W."/>
        </authorList>
    </citation>
    <scope>NUCLEOTIDE SEQUENCE [LARGE SCALE GENOMIC DNA]</scope>
    <source>
        <strain evidence="1 2">55</strain>
    </source>
</reference>
<sequence>MKKMSDLVSGAYFSFGEEKSVYHVDRIVYSGNRNGDFIVYYYNIDTLKDFIWNTKQYNSVIYIYPN</sequence>
<accession>A0ABZ2UC22</accession>
<evidence type="ECO:0000313" key="1">
    <source>
        <dbReference type="EMBL" id="WYZ18697.1"/>
    </source>
</evidence>
<name>A0ABZ2UC22_9FLAO</name>
<proteinExistence type="predicted"/>
<evidence type="ECO:0000313" key="2">
    <source>
        <dbReference type="Proteomes" id="UP001623852"/>
    </source>
</evidence>
<dbReference type="Proteomes" id="UP001623852">
    <property type="component" value="Chromosome"/>
</dbReference>
<keyword evidence="2" id="KW-1185">Reference proteome</keyword>
<dbReference type="RefSeq" id="WP_406843561.1">
    <property type="nucleotide sequence ID" value="NZ_CP150845.1"/>
</dbReference>
<protein>
    <submittedName>
        <fullName evidence="1">Uncharacterized protein</fullName>
    </submittedName>
</protein>
<organism evidence="1 2">
    <name type="scientific">Flavobacterium soyae</name>
    <dbReference type="NCBI Taxonomy" id="2903098"/>
    <lineage>
        <taxon>Bacteria</taxon>
        <taxon>Pseudomonadati</taxon>
        <taxon>Bacteroidota</taxon>
        <taxon>Flavobacteriia</taxon>
        <taxon>Flavobacteriales</taxon>
        <taxon>Flavobacteriaceae</taxon>
        <taxon>Flavobacterium</taxon>
    </lineage>
</organism>